<accession>A0ABT5KDR8</accession>
<dbReference type="EC" id="5.2.1.8" evidence="3"/>
<evidence type="ECO:0000256" key="1">
    <source>
        <dbReference type="SAM" id="MobiDB-lite"/>
    </source>
</evidence>
<evidence type="ECO:0000313" key="3">
    <source>
        <dbReference type="EMBL" id="MDC8772068.1"/>
    </source>
</evidence>
<dbReference type="RefSeq" id="WP_273600308.1">
    <property type="nucleotide sequence ID" value="NZ_JAQQXT010000005.1"/>
</dbReference>
<keyword evidence="4" id="KW-1185">Reference proteome</keyword>
<protein>
    <submittedName>
        <fullName evidence="3">EpsD family peptidyl-prolyl cis-trans isomerase</fullName>
        <ecNumber evidence="3">5.2.1.8</ecNumber>
    </submittedName>
</protein>
<dbReference type="EMBL" id="JAQQXT010000005">
    <property type="protein sequence ID" value="MDC8772068.1"/>
    <property type="molecule type" value="Genomic_DNA"/>
</dbReference>
<dbReference type="GO" id="GO:0003755">
    <property type="term" value="F:peptidyl-prolyl cis-trans isomerase activity"/>
    <property type="evidence" value="ECO:0007669"/>
    <property type="project" value="UniProtKB-EC"/>
</dbReference>
<reference evidence="3 4" key="1">
    <citation type="submission" date="2022-10" db="EMBL/GenBank/DDBJ databases">
        <title>Paucibacter sp. hw1 Genome sequencing.</title>
        <authorList>
            <person name="Park S."/>
        </authorList>
    </citation>
    <scope>NUCLEOTIDE SEQUENCE [LARGE SCALE GENOMIC DNA]</scope>
    <source>
        <strain evidence="4">hw1</strain>
    </source>
</reference>
<dbReference type="Pfam" id="PF13624">
    <property type="entry name" value="SurA_N_3"/>
    <property type="match status" value="1"/>
</dbReference>
<dbReference type="NCBIfam" id="TIGR02925">
    <property type="entry name" value="cis_trans_EpsD"/>
    <property type="match status" value="1"/>
</dbReference>
<evidence type="ECO:0000313" key="4">
    <source>
        <dbReference type="Proteomes" id="UP001221189"/>
    </source>
</evidence>
<feature type="compositionally biased region" description="Low complexity" evidence="1">
    <location>
        <begin position="327"/>
        <end position="339"/>
    </location>
</feature>
<sequence>MKLKTTQQQKESLGASTALRSPMRLSALVAAVSVTLLLAACGGGAKSDKASQTAAKVNKEEITVHQINFVLQRQQGLKPEQAEAASKQVLERLIEQELAVQKGQELKIDRDPKVVQQIEAAKREIIARAYVERIGESISKPTNEEISKYYNEKPALFKDRRIFSLQELAIEATPEQIPAIREKLQSSKSMAEFAEYLKSNEIRFNGNQAVRAAEQLPLAGLDAISRMKDGDSAVTQTPNGLTVLFLVGSRSQPVDEARAKPAIEAFLSNQRKSEQVQKDIKALRDAAKIEYVGKFAEGAPGKDGAASAAAPTPAPTQTPVPAPAPTEAPAAATPAAPAASGLDASAISKGMGLK</sequence>
<name>A0ABT5KDR8_9BURK</name>
<feature type="compositionally biased region" description="Pro residues" evidence="1">
    <location>
        <begin position="312"/>
        <end position="326"/>
    </location>
</feature>
<dbReference type="Proteomes" id="UP001221189">
    <property type="component" value="Unassembled WGS sequence"/>
</dbReference>
<gene>
    <name evidence="3" type="ORF">PRZ03_10855</name>
</gene>
<dbReference type="SUPFAM" id="SSF109998">
    <property type="entry name" value="Triger factor/SurA peptide-binding domain-like"/>
    <property type="match status" value="1"/>
</dbReference>
<dbReference type="InterPro" id="IPR014274">
    <property type="entry name" value="PPIase_EpsD"/>
</dbReference>
<feature type="region of interest" description="Disordered" evidence="1">
    <location>
        <begin position="300"/>
        <end position="340"/>
    </location>
</feature>
<organism evidence="3 4">
    <name type="scientific">Roseateles albus</name>
    <dbReference type="NCBI Taxonomy" id="2987525"/>
    <lineage>
        <taxon>Bacteria</taxon>
        <taxon>Pseudomonadati</taxon>
        <taxon>Pseudomonadota</taxon>
        <taxon>Betaproteobacteria</taxon>
        <taxon>Burkholderiales</taxon>
        <taxon>Sphaerotilaceae</taxon>
        <taxon>Roseateles</taxon>
    </lineage>
</organism>
<feature type="domain" description="PpiC" evidence="2">
    <location>
        <begin position="141"/>
        <end position="258"/>
    </location>
</feature>
<proteinExistence type="predicted"/>
<comment type="caution">
    <text evidence="3">The sequence shown here is derived from an EMBL/GenBank/DDBJ whole genome shotgun (WGS) entry which is preliminary data.</text>
</comment>
<dbReference type="InterPro" id="IPR046357">
    <property type="entry name" value="PPIase_dom_sf"/>
</dbReference>
<evidence type="ECO:0000259" key="2">
    <source>
        <dbReference type="Pfam" id="PF13145"/>
    </source>
</evidence>
<dbReference type="InterPro" id="IPR027304">
    <property type="entry name" value="Trigger_fact/SurA_dom_sf"/>
</dbReference>
<keyword evidence="3" id="KW-0413">Isomerase</keyword>
<dbReference type="Gene3D" id="3.10.50.40">
    <property type="match status" value="1"/>
</dbReference>
<dbReference type="Gene3D" id="1.10.4030.10">
    <property type="entry name" value="Porin chaperone SurA, peptide-binding domain"/>
    <property type="match status" value="1"/>
</dbReference>
<dbReference type="Gene3D" id="1.10.8.1040">
    <property type="match status" value="1"/>
</dbReference>
<dbReference type="InterPro" id="IPR000297">
    <property type="entry name" value="PPIase_PpiC"/>
</dbReference>
<dbReference type="Pfam" id="PF13145">
    <property type="entry name" value="Rotamase_2"/>
    <property type="match status" value="1"/>
</dbReference>